<evidence type="ECO:0000313" key="1">
    <source>
        <dbReference type="EMBL" id="CAB5212562.1"/>
    </source>
</evidence>
<evidence type="ECO:0008006" key="2">
    <source>
        <dbReference type="Google" id="ProtNLM"/>
    </source>
</evidence>
<dbReference type="EMBL" id="LR798232">
    <property type="protein sequence ID" value="CAB5212562.1"/>
    <property type="molecule type" value="Genomic_DNA"/>
</dbReference>
<gene>
    <name evidence="1" type="ORF">UFOVP192_31</name>
</gene>
<name>A0A6J7WEW8_9CAUD</name>
<protein>
    <recommendedName>
        <fullName evidence="2">Bacteriophage P22, Gp10, DNA-stabilising</fullName>
    </recommendedName>
</protein>
<reference evidence="1" key="1">
    <citation type="submission" date="2020-05" db="EMBL/GenBank/DDBJ databases">
        <authorList>
            <person name="Chiriac C."/>
            <person name="Salcher M."/>
            <person name="Ghai R."/>
            <person name="Kavagutti S V."/>
        </authorList>
    </citation>
    <scope>NUCLEOTIDE SEQUENCE</scope>
</reference>
<proteinExistence type="predicted"/>
<accession>A0A6J7WEW8</accession>
<sequence length="708" mass="75324">MADFGFVGASYEAPSIYQDAQECINFFPEVDPTKAPGSRGVVALYPTPGLTSVVALSPQAQVRGMRTVSGGNYMVAVCGSYVYVLNSTFTPTIVGQLNTNTGPVGISDNGLNVYIVDGSYRYTWRISTPAAAVFQGTISGTTLTVSRVISGTIAANQSLFGVGIAAETVIVSGSGTTWTLNQTNTIATTIQMNSAAVAGVITASMSGTTLTVTAVSSGTIYPGQTIQGAGVAGNTIVTALGSGTVLSASINAAGTGYAINDTVTVLGGVYGSSPATYTVTSIGGGGAVTGITQTFPGAYTSNPANPASTSTTGSGTGLTLTLTFGTGTGNTGNYVISTSQTVSSETMYVLNWSILPSSDGAFTGGTIVDIVDNYFVYNRPNTQQFAASNLLSPITYGLSFASKFTGPDNLVSLICDHGQVYLLGENTSEVWADTGTFPFAFQRIPGSSSQHGISAPFSVARLGNSFAYLARNNRGQAEIVMMNGYFPQRISTHAVENTLVDKYVGDAIAYTYQLEGHEVYVISFPTIDLTWAYDFTTQMWHKWLWVDSNNIYHRHRSNCSAFFQGLVLVGDWENGQIYQLDPNNYTDNGGTIRRVRRAPHLVADLQRQYFEELQIQFQPGVGLSGITTPINEEIVGADPQAMLRWSNDGGSTWSNEHWATIGKEGKYQNRIIWRRLGWSRDRIFEVVVTDPVKAVIVSANLKASVGEN</sequence>
<organism evidence="1">
    <name type="scientific">uncultured Caudovirales phage</name>
    <dbReference type="NCBI Taxonomy" id="2100421"/>
    <lineage>
        <taxon>Viruses</taxon>
        <taxon>Duplodnaviria</taxon>
        <taxon>Heunggongvirae</taxon>
        <taxon>Uroviricota</taxon>
        <taxon>Caudoviricetes</taxon>
        <taxon>Peduoviridae</taxon>
        <taxon>Maltschvirus</taxon>
        <taxon>Maltschvirus maltsch</taxon>
    </lineage>
</organism>